<keyword evidence="8" id="KW-1185">Reference proteome</keyword>
<feature type="transmembrane region" description="Helical" evidence="6">
    <location>
        <begin position="84"/>
        <end position="103"/>
    </location>
</feature>
<evidence type="ECO:0000256" key="3">
    <source>
        <dbReference type="ARBA" id="ARBA00022692"/>
    </source>
</evidence>
<comment type="subcellular location">
    <subcellularLocation>
        <location evidence="1">Cell membrane</location>
        <topology evidence="1">Multi-pass membrane protein</topology>
    </subcellularLocation>
</comment>
<feature type="transmembrane region" description="Helical" evidence="6">
    <location>
        <begin position="186"/>
        <end position="208"/>
    </location>
</feature>
<dbReference type="InterPro" id="IPR002797">
    <property type="entry name" value="Polysacc_synth"/>
</dbReference>
<proteinExistence type="predicted"/>
<accession>A0A7D4BID9</accession>
<evidence type="ECO:0000256" key="1">
    <source>
        <dbReference type="ARBA" id="ARBA00004651"/>
    </source>
</evidence>
<protein>
    <submittedName>
        <fullName evidence="7">Oligosaccharide flippase family protein</fullName>
    </submittedName>
</protein>
<dbReference type="InterPro" id="IPR050833">
    <property type="entry name" value="Poly_Biosynth_Transport"/>
</dbReference>
<name>A0A7D4BID9_9BACT</name>
<keyword evidence="4 6" id="KW-1133">Transmembrane helix</keyword>
<dbReference type="Proteomes" id="UP000500961">
    <property type="component" value="Chromosome"/>
</dbReference>
<keyword evidence="2" id="KW-1003">Cell membrane</keyword>
<evidence type="ECO:0000256" key="5">
    <source>
        <dbReference type="ARBA" id="ARBA00023136"/>
    </source>
</evidence>
<dbReference type="KEGG" id="ttz:FHG85_00030"/>
<feature type="transmembrane region" description="Helical" evidence="6">
    <location>
        <begin position="340"/>
        <end position="363"/>
    </location>
</feature>
<organism evidence="7 8">
    <name type="scientific">Tenuifilum thalassicum</name>
    <dbReference type="NCBI Taxonomy" id="2590900"/>
    <lineage>
        <taxon>Bacteria</taxon>
        <taxon>Pseudomonadati</taxon>
        <taxon>Bacteroidota</taxon>
        <taxon>Bacteroidia</taxon>
        <taxon>Bacteroidales</taxon>
        <taxon>Tenuifilaceae</taxon>
        <taxon>Tenuifilum</taxon>
    </lineage>
</organism>
<dbReference type="EMBL" id="CP041345">
    <property type="protein sequence ID" value="QKG78719.1"/>
    <property type="molecule type" value="Genomic_DNA"/>
</dbReference>
<dbReference type="RefSeq" id="WP_173072235.1">
    <property type="nucleotide sequence ID" value="NZ_CP041345.1"/>
</dbReference>
<dbReference type="PANTHER" id="PTHR30250">
    <property type="entry name" value="PST FAMILY PREDICTED COLANIC ACID TRANSPORTER"/>
    <property type="match status" value="1"/>
</dbReference>
<gene>
    <name evidence="7" type="ORF">FHG85_00030</name>
</gene>
<evidence type="ECO:0000313" key="7">
    <source>
        <dbReference type="EMBL" id="QKG78719.1"/>
    </source>
</evidence>
<feature type="transmembrane region" description="Helical" evidence="6">
    <location>
        <begin position="383"/>
        <end position="410"/>
    </location>
</feature>
<reference evidence="7 8" key="1">
    <citation type="submission" date="2019-07" db="EMBL/GenBank/DDBJ databases">
        <title>Thalassofilum flectens gen. nov., sp. nov., a novel moderate thermophilic anaerobe from a shallow sea hot spring in Kunashir Island (Russia), representing a new family in the order Bacteroidales, and proposal of Thalassofilacea fam. nov.</title>
        <authorList>
            <person name="Kochetkova T.V."/>
            <person name="Podosokorskaya O.A."/>
            <person name="Novikov A."/>
            <person name="Elcheninov A.G."/>
            <person name="Toshchakov S.V."/>
            <person name="Kublanov I.V."/>
        </authorList>
    </citation>
    <scope>NUCLEOTIDE SEQUENCE [LARGE SCALE GENOMIC DNA]</scope>
    <source>
        <strain evidence="7 8">38-H</strain>
    </source>
</reference>
<dbReference type="Pfam" id="PF01943">
    <property type="entry name" value="Polysacc_synt"/>
    <property type="match status" value="1"/>
</dbReference>
<dbReference type="GO" id="GO:0005886">
    <property type="term" value="C:plasma membrane"/>
    <property type="evidence" value="ECO:0007669"/>
    <property type="project" value="UniProtKB-SubCell"/>
</dbReference>
<sequence>MSSVKQLYSQSIIYGLSTVVPRLLNYLLVPIHTNVLTDPRQYGIITEFYAYISFILILLTFGLETGFFRFINKNTDKKDEVYSNSFYFISILSLTFFFLSTIFSTNLSNFLGTNYLPIYIITAAAIVSLDAITAIPFAKLRSQNRPIIFSMIKIIGVAINVLLNILFYLVIDPSVINKLIGNINPLYFVFVANLIQNIVVLILVFVYAKLPTLHLSKSLLIKLIKYSFPILLAGIAGTTNEAFDRIFIKYLLPKDLDSLYYLGIYGACIKISVLLVLFIQMYRFAAEPFFFKTAVSDNHNELFSKSFKYFIIFTIVISIAITFNLPILKYFIGKNYRESLYIIPIMLAANVFYGIFFNLSFWYKLSDKTIYGLKYSLIGSGTTILSNIILIPVIGIFGAAVSRFITYTIMSLLSYRDGKTSGYISLEKKNLFLYLILLAIIIFIGAIFLIQKKEIFSLIITNILLFIFVLLFAYKEKLIRRHV</sequence>
<evidence type="ECO:0000256" key="6">
    <source>
        <dbReference type="SAM" id="Phobius"/>
    </source>
</evidence>
<evidence type="ECO:0000313" key="8">
    <source>
        <dbReference type="Proteomes" id="UP000500961"/>
    </source>
</evidence>
<evidence type="ECO:0000256" key="4">
    <source>
        <dbReference type="ARBA" id="ARBA00022989"/>
    </source>
</evidence>
<feature type="transmembrane region" description="Helical" evidence="6">
    <location>
        <begin position="431"/>
        <end position="449"/>
    </location>
</feature>
<feature type="transmembrane region" description="Helical" evidence="6">
    <location>
        <begin position="309"/>
        <end position="328"/>
    </location>
</feature>
<keyword evidence="5 6" id="KW-0472">Membrane</keyword>
<feature type="transmembrane region" description="Helical" evidence="6">
    <location>
        <begin position="147"/>
        <end position="171"/>
    </location>
</feature>
<feature type="transmembrane region" description="Helical" evidence="6">
    <location>
        <begin position="259"/>
        <end position="282"/>
    </location>
</feature>
<feature type="transmembrane region" description="Helical" evidence="6">
    <location>
        <begin position="455"/>
        <end position="474"/>
    </location>
</feature>
<keyword evidence="3 6" id="KW-0812">Transmembrane</keyword>
<feature type="transmembrane region" description="Helical" evidence="6">
    <location>
        <begin position="48"/>
        <end position="72"/>
    </location>
</feature>
<dbReference type="PANTHER" id="PTHR30250:SF11">
    <property type="entry name" value="O-ANTIGEN TRANSPORTER-RELATED"/>
    <property type="match status" value="1"/>
</dbReference>
<feature type="transmembrane region" description="Helical" evidence="6">
    <location>
        <begin position="12"/>
        <end position="28"/>
    </location>
</feature>
<evidence type="ECO:0000256" key="2">
    <source>
        <dbReference type="ARBA" id="ARBA00022475"/>
    </source>
</evidence>
<feature type="transmembrane region" description="Helical" evidence="6">
    <location>
        <begin position="115"/>
        <end position="135"/>
    </location>
</feature>
<dbReference type="AlphaFoldDB" id="A0A7D4BID9"/>